<dbReference type="Proteomes" id="UP001549119">
    <property type="component" value="Unassembled WGS sequence"/>
</dbReference>
<dbReference type="Gene3D" id="1.10.10.10">
    <property type="entry name" value="Winged helix-like DNA-binding domain superfamily/Winged helix DNA-binding domain"/>
    <property type="match status" value="1"/>
</dbReference>
<evidence type="ECO:0000256" key="6">
    <source>
        <dbReference type="ARBA" id="ARBA00023134"/>
    </source>
</evidence>
<keyword evidence="3" id="KW-0963">Cytoplasm</keyword>
<evidence type="ECO:0000313" key="11">
    <source>
        <dbReference type="Proteomes" id="UP001549119"/>
    </source>
</evidence>
<dbReference type="InterPro" id="IPR000795">
    <property type="entry name" value="T_Tr_GTP-bd_dom"/>
</dbReference>
<evidence type="ECO:0000313" key="10">
    <source>
        <dbReference type="EMBL" id="MET3867083.1"/>
    </source>
</evidence>
<name>A0ABV2NKR3_9HYPH</name>
<comment type="function">
    <text evidence="7">Translation factor necessary for the incorporation of selenocysteine into proteins. It probably replaces EF-Tu for the insertion of selenocysteine directed by the UGA codon. SelB binds GTP and GDP.</text>
</comment>
<dbReference type="Pfam" id="PF00009">
    <property type="entry name" value="GTP_EFTU"/>
    <property type="match status" value="1"/>
</dbReference>
<dbReference type="SUPFAM" id="SSF50447">
    <property type="entry name" value="Translation proteins"/>
    <property type="match status" value="1"/>
</dbReference>
<comment type="subcellular location">
    <subcellularLocation>
        <location evidence="1">Cytoplasm</location>
    </subcellularLocation>
</comment>
<dbReference type="Gene3D" id="2.40.30.10">
    <property type="entry name" value="Translation factors"/>
    <property type="match status" value="1"/>
</dbReference>
<keyword evidence="5" id="KW-0648">Protein biosynthesis</keyword>
<dbReference type="InterPro" id="IPR036388">
    <property type="entry name" value="WH-like_DNA-bd_sf"/>
</dbReference>
<dbReference type="PROSITE" id="PS51722">
    <property type="entry name" value="G_TR_2"/>
    <property type="match status" value="1"/>
</dbReference>
<dbReference type="InterPro" id="IPR004535">
    <property type="entry name" value="Transl_elong_SelB"/>
</dbReference>
<dbReference type="InterPro" id="IPR050055">
    <property type="entry name" value="EF-Tu_GTPase"/>
</dbReference>
<dbReference type="RefSeq" id="WP_070999865.1">
    <property type="nucleotide sequence ID" value="NZ_JBEPNV010000001.1"/>
</dbReference>
<dbReference type="InterPro" id="IPR009000">
    <property type="entry name" value="Transl_B-barrel_sf"/>
</dbReference>
<evidence type="ECO:0000256" key="5">
    <source>
        <dbReference type="ARBA" id="ARBA00022917"/>
    </source>
</evidence>
<proteinExistence type="predicted"/>
<dbReference type="Pfam" id="PF03144">
    <property type="entry name" value="GTP_EFTU_D2"/>
    <property type="match status" value="1"/>
</dbReference>
<dbReference type="SUPFAM" id="SSF52540">
    <property type="entry name" value="P-loop containing nucleoside triphosphate hydrolases"/>
    <property type="match status" value="1"/>
</dbReference>
<dbReference type="SUPFAM" id="SSF46785">
    <property type="entry name" value="Winged helix' DNA-binding domain"/>
    <property type="match status" value="1"/>
</dbReference>
<dbReference type="Pfam" id="PF25461">
    <property type="entry name" value="Beta-barrel_SelB"/>
    <property type="match status" value="1"/>
</dbReference>
<comment type="caution">
    <text evidence="10">The sequence shown here is derived from an EMBL/GenBank/DDBJ whole genome shotgun (WGS) entry which is preliminary data.</text>
</comment>
<keyword evidence="11" id="KW-1185">Reference proteome</keyword>
<keyword evidence="4" id="KW-0547">Nucleotide-binding</keyword>
<dbReference type="NCBIfam" id="TIGR00475">
    <property type="entry name" value="selB"/>
    <property type="match status" value="1"/>
</dbReference>
<reference evidence="10 11" key="1">
    <citation type="submission" date="2024-06" db="EMBL/GenBank/DDBJ databases">
        <title>Genomics of switchgrass bacterial isolates.</title>
        <authorList>
            <person name="Shade A."/>
        </authorList>
    </citation>
    <scope>NUCLEOTIDE SEQUENCE [LARGE SCALE GENOMIC DNA]</scope>
    <source>
        <strain evidence="10 11">PvP084</strain>
    </source>
</reference>
<dbReference type="InterPro" id="IPR004161">
    <property type="entry name" value="EFTu-like_2"/>
</dbReference>
<dbReference type="GO" id="GO:0003746">
    <property type="term" value="F:translation elongation factor activity"/>
    <property type="evidence" value="ECO:0007669"/>
    <property type="project" value="UniProtKB-KW"/>
</dbReference>
<protein>
    <recommendedName>
        <fullName evidence="2">Selenocysteine-specific elongation factor</fullName>
    </recommendedName>
    <alternativeName>
        <fullName evidence="8">SelB translation factor</fullName>
    </alternativeName>
</protein>
<dbReference type="InterPro" id="IPR027417">
    <property type="entry name" value="P-loop_NTPase"/>
</dbReference>
<dbReference type="InterPro" id="IPR015191">
    <property type="entry name" value="SelB_WHD4"/>
</dbReference>
<evidence type="ECO:0000256" key="4">
    <source>
        <dbReference type="ARBA" id="ARBA00022741"/>
    </source>
</evidence>
<dbReference type="EMBL" id="JBEPNW010000002">
    <property type="protein sequence ID" value="MET3867083.1"/>
    <property type="molecule type" value="Genomic_DNA"/>
</dbReference>
<dbReference type="Gene3D" id="1.10.10.2770">
    <property type="match status" value="1"/>
</dbReference>
<feature type="domain" description="Tr-type G" evidence="9">
    <location>
        <begin position="1"/>
        <end position="171"/>
    </location>
</feature>
<dbReference type="CDD" id="cd04171">
    <property type="entry name" value="SelB"/>
    <property type="match status" value="1"/>
</dbReference>
<dbReference type="InterPro" id="IPR057335">
    <property type="entry name" value="Beta-barrel_SelB"/>
</dbReference>
<keyword evidence="10" id="KW-0251">Elongation factor</keyword>
<dbReference type="SUPFAM" id="SSF50465">
    <property type="entry name" value="EF-Tu/eEF-1alpha/eIF2-gamma C-terminal domain"/>
    <property type="match status" value="1"/>
</dbReference>
<evidence type="ECO:0000256" key="8">
    <source>
        <dbReference type="ARBA" id="ARBA00031615"/>
    </source>
</evidence>
<dbReference type="PANTHER" id="PTHR43721:SF22">
    <property type="entry name" value="ELONGATION FACTOR TU, MITOCHONDRIAL"/>
    <property type="match status" value="1"/>
</dbReference>
<gene>
    <name evidence="10" type="ORF">ABIC20_004392</name>
</gene>
<dbReference type="InterPro" id="IPR009001">
    <property type="entry name" value="Transl_elong_EF1A/Init_IF2_C"/>
</dbReference>
<dbReference type="InterPro" id="IPR036390">
    <property type="entry name" value="WH_DNA-bd_sf"/>
</dbReference>
<evidence type="ECO:0000256" key="2">
    <source>
        <dbReference type="ARBA" id="ARBA00015953"/>
    </source>
</evidence>
<dbReference type="PANTHER" id="PTHR43721">
    <property type="entry name" value="ELONGATION FACTOR TU-RELATED"/>
    <property type="match status" value="1"/>
</dbReference>
<evidence type="ECO:0000259" key="9">
    <source>
        <dbReference type="PROSITE" id="PS51722"/>
    </source>
</evidence>
<evidence type="ECO:0000256" key="1">
    <source>
        <dbReference type="ARBA" id="ARBA00004496"/>
    </source>
</evidence>
<dbReference type="Gene3D" id="3.40.50.300">
    <property type="entry name" value="P-loop containing nucleotide triphosphate hydrolases"/>
    <property type="match status" value="1"/>
</dbReference>
<accession>A0ABV2NKR3</accession>
<keyword evidence="6" id="KW-0342">GTP-binding</keyword>
<evidence type="ECO:0000256" key="3">
    <source>
        <dbReference type="ARBA" id="ARBA00022490"/>
    </source>
</evidence>
<evidence type="ECO:0000256" key="7">
    <source>
        <dbReference type="ARBA" id="ARBA00025526"/>
    </source>
</evidence>
<dbReference type="CDD" id="cd15491">
    <property type="entry name" value="selB_III"/>
    <property type="match status" value="1"/>
</dbReference>
<sequence length="661" mass="68983">MIVATAGHIDHGKTALVKALTGVDADRLPEEKARGITLDLGFAYAPANGRLRVPLGFVDVPGHERLVRTMVAGATGVSCALLAVAADDGVMPQTREHAAILDLLGVDRGVVAVTKADRADPDRIAAVTGEIHALLAGTGLAAAPVVACSALTGGGIDDLARLLEAATGSPVPADAERGFRLAVDRRFTVPGAGLVVTGAVHAGTVRVGDRLLVSPGAREVRVRGVRVHDAVAETARAGERCALNLAGPRLSLDDVGRGTWVLAPDLHGPATRLDVSVRVLPHEALPLRHRTPVHLHLGAAAVTGRLLLPGAGSVEPGASARAVIALDREVGALAGDRFILRDVSAARTLGGGRVIDVDGPRRGAWTPARRAVVAALDTADDGRALRGLLATSKPGVDLAHLARLRNLPPAALDALVAAAGAVVAEDGPRLAFQGARVAALAAGAVSDLARTHMAQPDNPGLTRDEIASAVEAGERPALKAALDGLVRTGQVMRRGPLLHLPGHTARLRPADAVVYEAVRAVLEEAGLDQPRLAVLADRLGREPDDLRRLLDKVGRLGWLQRISKNYYVLPDVVAELARIADVVAREHPDGLLTVGRFRDTAGIGRNMTMPLLEFFDERGFTVRIAEGRRIRADWRVLAPANLHASPLEAPGSAPTDLRVSA</sequence>
<dbReference type="Pfam" id="PF09107">
    <property type="entry name" value="WHD_3rd_SelB"/>
    <property type="match status" value="1"/>
</dbReference>
<organism evidence="10 11">
    <name type="scientific">Methylobacterium radiotolerans</name>
    <dbReference type="NCBI Taxonomy" id="31998"/>
    <lineage>
        <taxon>Bacteria</taxon>
        <taxon>Pseudomonadati</taxon>
        <taxon>Pseudomonadota</taxon>
        <taxon>Alphaproteobacteria</taxon>
        <taxon>Hyphomicrobiales</taxon>
        <taxon>Methylobacteriaceae</taxon>
        <taxon>Methylobacterium</taxon>
    </lineage>
</organism>